<evidence type="ECO:0000313" key="1">
    <source>
        <dbReference type="EMBL" id="GGE54861.1"/>
    </source>
</evidence>
<dbReference type="EMBL" id="BMKN01000002">
    <property type="protein sequence ID" value="GGE54861.1"/>
    <property type="molecule type" value="Genomic_DNA"/>
</dbReference>
<dbReference type="AlphaFoldDB" id="A0A917AI24"/>
<reference evidence="1" key="2">
    <citation type="submission" date="2020-09" db="EMBL/GenBank/DDBJ databases">
        <authorList>
            <person name="Sun Q."/>
            <person name="Zhou Y."/>
        </authorList>
    </citation>
    <scope>NUCLEOTIDE SEQUENCE</scope>
    <source>
        <strain evidence="1">CGMCC 1.16012</strain>
    </source>
</reference>
<organism evidence="1 2">
    <name type="scientific">Actibacterium pelagium</name>
    <dbReference type="NCBI Taxonomy" id="2029103"/>
    <lineage>
        <taxon>Bacteria</taxon>
        <taxon>Pseudomonadati</taxon>
        <taxon>Pseudomonadota</taxon>
        <taxon>Alphaproteobacteria</taxon>
        <taxon>Rhodobacterales</taxon>
        <taxon>Roseobacteraceae</taxon>
        <taxon>Actibacterium</taxon>
    </lineage>
</organism>
<reference evidence="1" key="1">
    <citation type="journal article" date="2014" name="Int. J. Syst. Evol. Microbiol.">
        <title>Complete genome sequence of Corynebacterium casei LMG S-19264T (=DSM 44701T), isolated from a smear-ripened cheese.</title>
        <authorList>
            <consortium name="US DOE Joint Genome Institute (JGI-PGF)"/>
            <person name="Walter F."/>
            <person name="Albersmeier A."/>
            <person name="Kalinowski J."/>
            <person name="Ruckert C."/>
        </authorList>
    </citation>
    <scope>NUCLEOTIDE SEQUENCE</scope>
    <source>
        <strain evidence="1">CGMCC 1.16012</strain>
    </source>
</reference>
<dbReference type="PROSITE" id="PS51257">
    <property type="entry name" value="PROKAR_LIPOPROTEIN"/>
    <property type="match status" value="1"/>
</dbReference>
<dbReference type="Proteomes" id="UP000606730">
    <property type="component" value="Unassembled WGS sequence"/>
</dbReference>
<evidence type="ECO:0000313" key="2">
    <source>
        <dbReference type="Proteomes" id="UP000606730"/>
    </source>
</evidence>
<evidence type="ECO:0008006" key="3">
    <source>
        <dbReference type="Google" id="ProtNLM"/>
    </source>
</evidence>
<dbReference type="RefSeq" id="WP_095594228.1">
    <property type="nucleotide sequence ID" value="NZ_BMKN01000002.1"/>
</dbReference>
<protein>
    <recommendedName>
        <fullName evidence="3">Lipoprotein</fullName>
    </recommendedName>
</protein>
<comment type="caution">
    <text evidence="1">The sequence shown here is derived from an EMBL/GenBank/DDBJ whole genome shotgun (WGS) entry which is preliminary data.</text>
</comment>
<name>A0A917AI24_9RHOB</name>
<gene>
    <name evidence="1" type="ORF">GCM10011517_23160</name>
</gene>
<dbReference type="OrthoDB" id="7866875at2"/>
<proteinExistence type="predicted"/>
<accession>A0A917AI24</accession>
<sequence length="111" mass="12167">MRQFLFVASFALVAACTQESAPEYANYGGERLQIIAKANPGLIDSQFIVEINGVVAVNQRSKPFGGSSQTFEGSYRGERVTARATYVEKLFSSYTMIDVFINGTLIDTLVI</sequence>
<keyword evidence="2" id="KW-1185">Reference proteome</keyword>